<dbReference type="EMBL" id="VLLN01000004">
    <property type="protein sequence ID" value="TWJ32489.1"/>
    <property type="molecule type" value="Genomic_DNA"/>
</dbReference>
<evidence type="ECO:0000259" key="3">
    <source>
        <dbReference type="Pfam" id="PF13505"/>
    </source>
</evidence>
<comment type="caution">
    <text evidence="4">The sequence shown here is derived from an EMBL/GenBank/DDBJ whole genome shotgun (WGS) entry which is preliminary data.</text>
</comment>
<sequence>MRKKLALFCLAAAVTLSASTAMAENIKGKLGVTGRIGFIVPADSDVGPDKSKFETDAGFVGGGGFIYGIDRNIAADLEITHSSYSAETHTESFKGDFDVINIGLGAQYRFAVSQPNLTPYAGAGLDIIISDLEQTNGSGRYDVDTTVGLHIKGGVDYFLTRQVALNAEGKFVVAPETDIKGWNGGTNGNFDPTGFTGTVGVRFFFN</sequence>
<evidence type="ECO:0000313" key="5">
    <source>
        <dbReference type="Proteomes" id="UP000319449"/>
    </source>
</evidence>
<name>A0A562WQA5_9BACT</name>
<dbReference type="OrthoDB" id="5398213at2"/>
<keyword evidence="1 2" id="KW-0732">Signal</keyword>
<feature type="signal peptide" evidence="2">
    <location>
        <begin position="1"/>
        <end position="23"/>
    </location>
</feature>
<dbReference type="InterPro" id="IPR011250">
    <property type="entry name" value="OMP/PagP_B-barrel"/>
</dbReference>
<dbReference type="Gene3D" id="2.40.160.20">
    <property type="match status" value="1"/>
</dbReference>
<accession>A0A562WQA5</accession>
<proteinExistence type="predicted"/>
<evidence type="ECO:0000256" key="2">
    <source>
        <dbReference type="SAM" id="SignalP"/>
    </source>
</evidence>
<feature type="domain" description="Outer membrane protein beta-barrel" evidence="3">
    <location>
        <begin position="10"/>
        <end position="203"/>
    </location>
</feature>
<dbReference type="RefSeq" id="WP_145018912.1">
    <property type="nucleotide sequence ID" value="NZ_VLLN01000004.1"/>
</dbReference>
<feature type="chain" id="PRO_5021814787" evidence="2">
    <location>
        <begin position="24"/>
        <end position="206"/>
    </location>
</feature>
<keyword evidence="5" id="KW-1185">Reference proteome</keyword>
<dbReference type="AlphaFoldDB" id="A0A562WQA5"/>
<dbReference type="Proteomes" id="UP000319449">
    <property type="component" value="Unassembled WGS sequence"/>
</dbReference>
<dbReference type="InterPro" id="IPR027385">
    <property type="entry name" value="Beta-barrel_OMP"/>
</dbReference>
<gene>
    <name evidence="4" type="ORF">JN12_00929</name>
</gene>
<protein>
    <submittedName>
        <fullName evidence="4">Outer membrane protein</fullName>
    </submittedName>
</protein>
<organism evidence="4 5">
    <name type="scientific">Geobacter argillaceus</name>
    <dbReference type="NCBI Taxonomy" id="345631"/>
    <lineage>
        <taxon>Bacteria</taxon>
        <taxon>Pseudomonadati</taxon>
        <taxon>Thermodesulfobacteriota</taxon>
        <taxon>Desulfuromonadia</taxon>
        <taxon>Geobacterales</taxon>
        <taxon>Geobacteraceae</taxon>
        <taxon>Geobacter</taxon>
    </lineage>
</organism>
<evidence type="ECO:0000256" key="1">
    <source>
        <dbReference type="ARBA" id="ARBA00022729"/>
    </source>
</evidence>
<evidence type="ECO:0000313" key="4">
    <source>
        <dbReference type="EMBL" id="TWJ32489.1"/>
    </source>
</evidence>
<dbReference type="Pfam" id="PF13505">
    <property type="entry name" value="OMP_b-brl"/>
    <property type="match status" value="1"/>
</dbReference>
<dbReference type="SUPFAM" id="SSF56925">
    <property type="entry name" value="OMPA-like"/>
    <property type="match status" value="1"/>
</dbReference>
<reference evidence="4 5" key="1">
    <citation type="submission" date="2019-07" db="EMBL/GenBank/DDBJ databases">
        <title>Genomic Encyclopedia of Archaeal and Bacterial Type Strains, Phase II (KMG-II): from individual species to whole genera.</title>
        <authorList>
            <person name="Goeker M."/>
        </authorList>
    </citation>
    <scope>NUCLEOTIDE SEQUENCE [LARGE SCALE GENOMIC DNA]</scope>
    <source>
        <strain evidence="4 5">ATCC BAA-1139</strain>
    </source>
</reference>